<feature type="domain" description="Pre-mRNA splicing factor component Cdc5p/Cef1 C-terminal" evidence="4">
    <location>
        <begin position="87"/>
        <end position="221"/>
    </location>
</feature>
<dbReference type="GO" id="GO:0000974">
    <property type="term" value="C:Prp19 complex"/>
    <property type="evidence" value="ECO:0007669"/>
    <property type="project" value="InterPro"/>
</dbReference>
<evidence type="ECO:0000256" key="2">
    <source>
        <dbReference type="ARBA" id="ARBA00023242"/>
    </source>
</evidence>
<accession>A0A0J8DSQ2</accession>
<organism evidence="5 6">
    <name type="scientific">Beta vulgaris subsp. vulgaris</name>
    <name type="common">Beet</name>
    <dbReference type="NCBI Taxonomy" id="3555"/>
    <lineage>
        <taxon>Eukaryota</taxon>
        <taxon>Viridiplantae</taxon>
        <taxon>Streptophyta</taxon>
        <taxon>Embryophyta</taxon>
        <taxon>Tracheophyta</taxon>
        <taxon>Spermatophyta</taxon>
        <taxon>Magnoliopsida</taxon>
        <taxon>eudicotyledons</taxon>
        <taxon>Gunneridae</taxon>
        <taxon>Pentapetalae</taxon>
        <taxon>Caryophyllales</taxon>
        <taxon>Chenopodiaceae</taxon>
        <taxon>Betoideae</taxon>
        <taxon>Beta</taxon>
    </lineage>
</organism>
<dbReference type="GO" id="GO:0005681">
    <property type="term" value="C:spliceosomal complex"/>
    <property type="evidence" value="ECO:0007669"/>
    <property type="project" value="TreeGrafter"/>
</dbReference>
<evidence type="ECO:0000256" key="3">
    <source>
        <dbReference type="SAM" id="MobiDB-lite"/>
    </source>
</evidence>
<dbReference type="Proteomes" id="UP000035740">
    <property type="component" value="Unassembled WGS sequence"/>
</dbReference>
<gene>
    <name evidence="5" type="ORF">BVRB_028030</name>
</gene>
<dbReference type="Pfam" id="PF11831">
    <property type="entry name" value="Myb_Cef"/>
    <property type="match status" value="1"/>
</dbReference>
<keyword evidence="6" id="KW-1185">Reference proteome</keyword>
<dbReference type="InterPro" id="IPR047242">
    <property type="entry name" value="CDC5L/Cef1"/>
</dbReference>
<dbReference type="InterPro" id="IPR021786">
    <property type="entry name" value="Cdc5p/Cef1_C"/>
</dbReference>
<feature type="region of interest" description="Disordered" evidence="3">
    <location>
        <begin position="25"/>
        <end position="47"/>
    </location>
</feature>
<dbReference type="EMBL" id="KQ099020">
    <property type="protein sequence ID" value="KMS93780.1"/>
    <property type="molecule type" value="Genomic_DNA"/>
</dbReference>
<dbReference type="Gramene" id="KMS93780">
    <property type="protein sequence ID" value="KMS93780"/>
    <property type="gene ID" value="BVRB_028030"/>
</dbReference>
<dbReference type="PANTHER" id="PTHR45885:SF1">
    <property type="entry name" value="CELL DIVISION CYCLE 5-LIKE PROTEIN"/>
    <property type="match status" value="1"/>
</dbReference>
<proteinExistence type="predicted"/>
<keyword evidence="2" id="KW-0539">Nucleus</keyword>
<feature type="compositionally biased region" description="Polar residues" evidence="3">
    <location>
        <begin position="36"/>
        <end position="47"/>
    </location>
</feature>
<evidence type="ECO:0000313" key="5">
    <source>
        <dbReference type="EMBL" id="KMS93780.1"/>
    </source>
</evidence>
<dbReference type="AlphaFoldDB" id="A0A0J8DSQ2"/>
<keyword evidence="1" id="KW-0238">DNA-binding</keyword>
<evidence type="ECO:0000313" key="6">
    <source>
        <dbReference type="Proteomes" id="UP000035740"/>
    </source>
</evidence>
<reference evidence="5 6" key="1">
    <citation type="journal article" date="2014" name="Nature">
        <title>The genome of the recently domesticated crop plant sugar beet (Beta vulgaris).</title>
        <authorList>
            <person name="Dohm J.C."/>
            <person name="Minoche A.E."/>
            <person name="Holtgrawe D."/>
            <person name="Capella-Gutierrez S."/>
            <person name="Zakrzewski F."/>
            <person name="Tafer H."/>
            <person name="Rupp O."/>
            <person name="Sorensen T.R."/>
            <person name="Stracke R."/>
            <person name="Reinhardt R."/>
            <person name="Goesmann A."/>
            <person name="Kraft T."/>
            <person name="Schulz B."/>
            <person name="Stadler P.F."/>
            <person name="Schmidt T."/>
            <person name="Gabaldon T."/>
            <person name="Lehrach H."/>
            <person name="Weisshaar B."/>
            <person name="Himmelbauer H."/>
        </authorList>
    </citation>
    <scope>NUCLEOTIDE SEQUENCE [LARGE SCALE GENOMIC DNA]</scope>
    <source>
        <tissue evidence="5">Taproot</tissue>
    </source>
</reference>
<sequence>MLNLPTPQITDKELHDLTAMGVLGDKTPGLVRGPSATPTPMRTPATSTGVDSLVMEAQNLLALERSQTPLHGGENAFLHPTDFNGATPKTRVVQTPNALALAGGLTPRTAQQPAAVQRTLVRDAFRINLAGDEYDSTPAVVEPDRQQLRVHLSALPKPKNEFGLAIADVPDEEAPTAMDEMVPDADDVLRWEREQKSEEERIAFLLKSTVLQRPELPRPRRAGPLPVRFGSSNDGIEAMI</sequence>
<dbReference type="GO" id="GO:0003677">
    <property type="term" value="F:DNA binding"/>
    <property type="evidence" value="ECO:0007669"/>
    <property type="project" value="UniProtKB-KW"/>
</dbReference>
<protein>
    <recommendedName>
        <fullName evidence="4">Pre-mRNA splicing factor component Cdc5p/Cef1 C-terminal domain-containing protein</fullName>
    </recommendedName>
</protein>
<dbReference type="GO" id="GO:0000398">
    <property type="term" value="P:mRNA splicing, via spliceosome"/>
    <property type="evidence" value="ECO:0007669"/>
    <property type="project" value="InterPro"/>
</dbReference>
<dbReference type="OrthoDB" id="1410009at2759"/>
<dbReference type="PANTHER" id="PTHR45885">
    <property type="entry name" value="CELL DIVISION CYCLE 5-LIKE PROTEIN"/>
    <property type="match status" value="1"/>
</dbReference>
<name>A0A0J8DSQ2_BETVV</name>
<evidence type="ECO:0000256" key="1">
    <source>
        <dbReference type="ARBA" id="ARBA00023125"/>
    </source>
</evidence>
<feature type="non-terminal residue" evidence="5">
    <location>
        <position position="240"/>
    </location>
</feature>
<evidence type="ECO:0000259" key="4">
    <source>
        <dbReference type="Pfam" id="PF11831"/>
    </source>
</evidence>